<dbReference type="PANTHER" id="PTHR11895:SF151">
    <property type="entry name" value="GLUTAMYL-TRNA(GLN) AMIDOTRANSFERASE SUBUNIT A"/>
    <property type="match status" value="1"/>
</dbReference>
<evidence type="ECO:0000313" key="3">
    <source>
        <dbReference type="EMBL" id="MDI7924424.1"/>
    </source>
</evidence>
<gene>
    <name evidence="3" type="ORF">MRS75_20375</name>
</gene>
<proteinExistence type="inferred from homology"/>
<comment type="caution">
    <text evidence="3">The sequence shown here is derived from an EMBL/GenBank/DDBJ whole genome shotgun (WGS) entry which is preliminary data.</text>
</comment>
<dbReference type="GO" id="GO:0003824">
    <property type="term" value="F:catalytic activity"/>
    <property type="evidence" value="ECO:0007669"/>
    <property type="project" value="InterPro"/>
</dbReference>
<dbReference type="InterPro" id="IPR036928">
    <property type="entry name" value="AS_sf"/>
</dbReference>
<sequence length="450" mass="47512">MAADPSITAMEAVILRQRIATGSLTALEVAEAFLANVAEREPQVGAWAFLDAEYVLNQARSLDAYRGTGRPLGPLHGIPVGLKDIIDTSGMPTENGTVVDKARMPAKDAAVVRRLKAAGAVIMGKTKTTELAYLEPAVTRNPHHPDHTAGGSSVGSAAAVAAGMVPLAIGTQTGGSVVRPASYCGVVGYKPSFGMISRAGILAQSPSLDTVGVFARSMADAALLADVLCGDDPEDRSTVRAPPPQLLERAQSDAPVAPAFAFVRTPFWQSAEPGMQAGMEEVAALLGEHCFEAELPPAFGEALAIRETINLAEMSKCYHRYTLHGESSLSETIRRALKRGSEIPARDYIAALDWPDVLNAGLWAIFGRCDAILTPAAPGPAPADRGTTGPSTFNGMWTLCGLPTITLPILSDESGMPMGVQLVGRRGDDGRLLRTANWLLRFLGVPRREK</sequence>
<feature type="domain" description="Amidase" evidence="2">
    <location>
        <begin position="28"/>
        <end position="433"/>
    </location>
</feature>
<dbReference type="AlphaFoldDB" id="A0AAE3QJM8"/>
<dbReference type="Proteomes" id="UP001161580">
    <property type="component" value="Unassembled WGS sequence"/>
</dbReference>
<evidence type="ECO:0000313" key="4">
    <source>
        <dbReference type="Proteomes" id="UP001161580"/>
    </source>
</evidence>
<dbReference type="InterPro" id="IPR000120">
    <property type="entry name" value="Amidase"/>
</dbReference>
<dbReference type="Gene3D" id="3.90.1300.10">
    <property type="entry name" value="Amidase signature (AS) domain"/>
    <property type="match status" value="1"/>
</dbReference>
<evidence type="ECO:0000256" key="1">
    <source>
        <dbReference type="ARBA" id="ARBA00009199"/>
    </source>
</evidence>
<dbReference type="EMBL" id="JALDYZ010000014">
    <property type="protein sequence ID" value="MDI7924424.1"/>
    <property type="molecule type" value="Genomic_DNA"/>
</dbReference>
<name>A0AAE3QJM8_9HYPH</name>
<reference evidence="3" key="1">
    <citation type="submission" date="2022-03" db="EMBL/GenBank/DDBJ databases">
        <title>Fererhizobium litorale gen. nov., sp. nov., isolated from sandy sediments of the Sea of Japan seashore.</title>
        <authorList>
            <person name="Romanenko L."/>
            <person name="Kurilenko V."/>
            <person name="Otstavnykh N."/>
            <person name="Svetashev V."/>
            <person name="Tekutyeva L."/>
            <person name="Isaeva M."/>
            <person name="Mikhailov V."/>
        </authorList>
    </citation>
    <scope>NUCLEOTIDE SEQUENCE</scope>
    <source>
        <strain evidence="3">KMM 9576</strain>
    </source>
</reference>
<keyword evidence="4" id="KW-1185">Reference proteome</keyword>
<evidence type="ECO:0000259" key="2">
    <source>
        <dbReference type="Pfam" id="PF01425"/>
    </source>
</evidence>
<accession>A0AAE3QJM8</accession>
<dbReference type="InterPro" id="IPR023631">
    <property type="entry name" value="Amidase_dom"/>
</dbReference>
<protein>
    <submittedName>
        <fullName evidence="3">Amidase</fullName>
    </submittedName>
</protein>
<comment type="similarity">
    <text evidence="1">Belongs to the amidase family.</text>
</comment>
<organism evidence="3 4">
    <name type="scientific">Ferirhizobium litorale</name>
    <dbReference type="NCBI Taxonomy" id="2927786"/>
    <lineage>
        <taxon>Bacteria</taxon>
        <taxon>Pseudomonadati</taxon>
        <taxon>Pseudomonadota</taxon>
        <taxon>Alphaproteobacteria</taxon>
        <taxon>Hyphomicrobiales</taxon>
        <taxon>Rhizobiaceae</taxon>
        <taxon>Ferirhizobium</taxon>
    </lineage>
</organism>
<dbReference type="PANTHER" id="PTHR11895">
    <property type="entry name" value="TRANSAMIDASE"/>
    <property type="match status" value="1"/>
</dbReference>
<dbReference type="Pfam" id="PF01425">
    <property type="entry name" value="Amidase"/>
    <property type="match status" value="1"/>
</dbReference>
<dbReference type="SUPFAM" id="SSF75304">
    <property type="entry name" value="Amidase signature (AS) enzymes"/>
    <property type="match status" value="1"/>
</dbReference>
<dbReference type="RefSeq" id="WP_311787039.1">
    <property type="nucleotide sequence ID" value="NZ_JALDYY010000007.1"/>
</dbReference>